<evidence type="ECO:0000313" key="8">
    <source>
        <dbReference type="Ensembl" id="ENSZALP00000016935.1"/>
    </source>
</evidence>
<name>A0A8D2N6E6_ZONAL</name>
<accession>A0A8D2N6E6</accession>
<dbReference type="InterPro" id="IPR048628">
    <property type="entry name" value="Sec3_C"/>
</dbReference>
<dbReference type="Pfam" id="PF09763">
    <property type="entry name" value="Sec3_CC"/>
    <property type="match status" value="1"/>
</dbReference>
<dbReference type="PANTHER" id="PTHR16092">
    <property type="entry name" value="SEC3/SYNTAXIN-RELATED"/>
    <property type="match status" value="1"/>
</dbReference>
<dbReference type="GO" id="GO:0005886">
    <property type="term" value="C:plasma membrane"/>
    <property type="evidence" value="ECO:0007669"/>
    <property type="project" value="TreeGrafter"/>
</dbReference>
<organism evidence="8 9">
    <name type="scientific">Zonotrichia albicollis</name>
    <name type="common">White-throated sparrow</name>
    <name type="synonym">Fringilla albicollis</name>
    <dbReference type="NCBI Taxonomy" id="44394"/>
    <lineage>
        <taxon>Eukaryota</taxon>
        <taxon>Metazoa</taxon>
        <taxon>Chordata</taxon>
        <taxon>Craniata</taxon>
        <taxon>Vertebrata</taxon>
        <taxon>Euteleostomi</taxon>
        <taxon>Archelosauria</taxon>
        <taxon>Archosauria</taxon>
        <taxon>Dinosauria</taxon>
        <taxon>Saurischia</taxon>
        <taxon>Theropoda</taxon>
        <taxon>Coelurosauria</taxon>
        <taxon>Aves</taxon>
        <taxon>Neognathae</taxon>
        <taxon>Neoaves</taxon>
        <taxon>Telluraves</taxon>
        <taxon>Australaves</taxon>
        <taxon>Passeriformes</taxon>
        <taxon>Passerellidae</taxon>
        <taxon>Zonotrichia</taxon>
    </lineage>
</organism>
<evidence type="ECO:0000256" key="3">
    <source>
        <dbReference type="ARBA" id="ARBA00022483"/>
    </source>
</evidence>
<dbReference type="InterPro" id="IPR019160">
    <property type="entry name" value="Sec3_CC"/>
</dbReference>
<keyword evidence="9" id="KW-1185">Reference proteome</keyword>
<evidence type="ECO:0000256" key="5">
    <source>
        <dbReference type="SAM" id="Coils"/>
    </source>
</evidence>
<dbReference type="GO" id="GO:0000145">
    <property type="term" value="C:exocyst"/>
    <property type="evidence" value="ECO:0007669"/>
    <property type="project" value="InterPro"/>
</dbReference>
<keyword evidence="3" id="KW-0268">Exocytosis</keyword>
<feature type="domain" description="Exocyst complex component Sec3 coiled-coil" evidence="6">
    <location>
        <begin position="4"/>
        <end position="76"/>
    </location>
</feature>
<protein>
    <recommendedName>
        <fullName evidence="10">EXOC1 protein</fullName>
    </recommendedName>
</protein>
<dbReference type="PANTHER" id="PTHR16092:SF20">
    <property type="entry name" value="EXOCYST COMPLEX COMPONENT SEC3 PIP2-BINDING N-TERMINAL DOMAIN-CONTAINING PROTEIN"/>
    <property type="match status" value="1"/>
</dbReference>
<evidence type="ECO:0000256" key="4">
    <source>
        <dbReference type="ARBA" id="ARBA00023054"/>
    </source>
</evidence>
<reference evidence="8" key="2">
    <citation type="submission" date="2025-09" db="UniProtKB">
        <authorList>
            <consortium name="Ensembl"/>
        </authorList>
    </citation>
    <scope>IDENTIFICATION</scope>
</reference>
<dbReference type="Proteomes" id="UP000694413">
    <property type="component" value="Unassembled WGS sequence"/>
</dbReference>
<evidence type="ECO:0000256" key="1">
    <source>
        <dbReference type="ARBA" id="ARBA00006518"/>
    </source>
</evidence>
<evidence type="ECO:0008006" key="10">
    <source>
        <dbReference type="Google" id="ProtNLM"/>
    </source>
</evidence>
<sequence>HFPQANLHAILSSEQQLAQLMGTLDEALAEVGRLEQSLQVCEELLGAVRQRMDHIHQESSLLQRLASNRSRLMDEILLLTVRGLAGTLIFNGCQDSAEVNDLKCPNLHFLLLPGLSSPFQVYSQNLGRLYEREIRALFEQAKISLSGRRKGSEWFKMCPRYTSLSQETEGIHRAQGSSGLLRGSCPSLGRAEALPVLPTSPGWAQGCSAVPRESQRAPRPKVVSQQVLEQVLSELQPLCTSEQQFLQEFFCLGQINPHVPSQLIPDLSHGLVWFSRPEEATTQLLSEIFSCLEPELRAFLDVCSKAQPLGCLQVLVALSDSVLGTWGLSSAPSSSFLHSLLANVLLLAKGNLNKCIVSEMEEAKPASRTRGGILPCVSRFQELVALSEEMFQTCQRRGELDRALLRLASSVLISSLSSANLKVNTDMVMMENFHHLHNFLCQRNIPCLEGKKREAKQRCREHMEKYISTHVGQPLERLKHFFEGVKARLAQGVKEEELSFQLAYSKQELRKVIEKYPGKEVKRALESLYRTMHKHLSPEGNLLPVVWQAMEQGFIRQYQEFEELIQRCYAGAGIALDFTMEDLLSYFNSITMANM</sequence>
<dbReference type="Ensembl" id="ENSZALT00000022629.1">
    <property type="protein sequence ID" value="ENSZALP00000016935.1"/>
    <property type="gene ID" value="ENSZALG00000013723.1"/>
</dbReference>
<feature type="coiled-coil region" evidence="5">
    <location>
        <begin position="10"/>
        <end position="44"/>
    </location>
</feature>
<evidence type="ECO:0000259" key="6">
    <source>
        <dbReference type="Pfam" id="PF09763"/>
    </source>
</evidence>
<keyword evidence="2" id="KW-0813">Transport</keyword>
<evidence type="ECO:0000259" key="7">
    <source>
        <dbReference type="Pfam" id="PF20654"/>
    </source>
</evidence>
<dbReference type="GO" id="GO:0006893">
    <property type="term" value="P:Golgi to plasma membrane transport"/>
    <property type="evidence" value="ECO:0007669"/>
    <property type="project" value="TreeGrafter"/>
</dbReference>
<evidence type="ECO:0000313" key="9">
    <source>
        <dbReference type="Proteomes" id="UP000694413"/>
    </source>
</evidence>
<dbReference type="GO" id="GO:0005546">
    <property type="term" value="F:phosphatidylinositol-4,5-bisphosphate binding"/>
    <property type="evidence" value="ECO:0007669"/>
    <property type="project" value="TreeGrafter"/>
</dbReference>
<comment type="similarity">
    <text evidence="1">Belongs to the SEC3 family.</text>
</comment>
<feature type="domain" description="Exocyst complex component Sec3 C-terminal" evidence="7">
    <location>
        <begin position="279"/>
        <end position="571"/>
    </location>
</feature>
<dbReference type="AlphaFoldDB" id="A0A8D2N6E6"/>
<proteinExistence type="inferred from homology"/>
<evidence type="ECO:0000256" key="2">
    <source>
        <dbReference type="ARBA" id="ARBA00022448"/>
    </source>
</evidence>
<dbReference type="GO" id="GO:0006887">
    <property type="term" value="P:exocytosis"/>
    <property type="evidence" value="ECO:0007669"/>
    <property type="project" value="UniProtKB-KW"/>
</dbReference>
<dbReference type="Pfam" id="PF20654">
    <property type="entry name" value="Sec3_C-term"/>
    <property type="match status" value="1"/>
</dbReference>
<keyword evidence="4 5" id="KW-0175">Coiled coil</keyword>
<reference evidence="8" key="1">
    <citation type="submission" date="2025-08" db="UniProtKB">
        <authorList>
            <consortium name="Ensembl"/>
        </authorList>
    </citation>
    <scope>IDENTIFICATION</scope>
</reference>